<evidence type="ECO:0000313" key="7">
    <source>
        <dbReference type="Proteomes" id="UP000536746"/>
    </source>
</evidence>
<keyword evidence="2 5" id="KW-0812">Transmembrane</keyword>
<accession>A0ABX2M8D6</accession>
<name>A0ABX2M8D6_9BURK</name>
<keyword evidence="3 5" id="KW-1133">Transmembrane helix</keyword>
<keyword evidence="7" id="KW-1185">Reference proteome</keyword>
<evidence type="ECO:0000256" key="1">
    <source>
        <dbReference type="ARBA" id="ARBA00004141"/>
    </source>
</evidence>
<dbReference type="Proteomes" id="UP000536746">
    <property type="component" value="Unassembled WGS sequence"/>
</dbReference>
<reference evidence="6 7" key="1">
    <citation type="journal article" date="2020" name="Front. Plant Sci.">
        <title>Isolation of Rhizosphere Bacteria That Improve Quality and Water Stress Tolerance in Greenhouse Ornamentals.</title>
        <authorList>
            <person name="Nordstedt N.P."/>
            <person name="Jones M.L."/>
        </authorList>
    </citation>
    <scope>NUCLEOTIDE SEQUENCE [LARGE SCALE GENOMIC DNA]</scope>
    <source>
        <strain evidence="6 7">C6C2</strain>
    </source>
</reference>
<evidence type="ECO:0000256" key="4">
    <source>
        <dbReference type="ARBA" id="ARBA00023136"/>
    </source>
</evidence>
<protein>
    <submittedName>
        <fullName evidence="6">DoxX family protein</fullName>
    </submittedName>
</protein>
<dbReference type="EMBL" id="JABFMT010000033">
    <property type="protein sequence ID" value="NUU04046.1"/>
    <property type="molecule type" value="Genomic_DNA"/>
</dbReference>
<organism evidence="6 7">
    <name type="scientific">Herbaspirillum robiniae</name>
    <dbReference type="NCBI Taxonomy" id="2014887"/>
    <lineage>
        <taxon>Bacteria</taxon>
        <taxon>Pseudomonadati</taxon>
        <taxon>Pseudomonadota</taxon>
        <taxon>Betaproteobacteria</taxon>
        <taxon>Burkholderiales</taxon>
        <taxon>Oxalobacteraceae</taxon>
        <taxon>Herbaspirillum</taxon>
    </lineage>
</organism>
<comment type="subcellular location">
    <subcellularLocation>
        <location evidence="1">Membrane</location>
        <topology evidence="1">Multi-pass membrane protein</topology>
    </subcellularLocation>
</comment>
<feature type="transmembrane region" description="Helical" evidence="5">
    <location>
        <begin position="37"/>
        <end position="57"/>
    </location>
</feature>
<feature type="transmembrane region" description="Helical" evidence="5">
    <location>
        <begin position="64"/>
        <end position="84"/>
    </location>
</feature>
<proteinExistence type="predicted"/>
<evidence type="ECO:0000313" key="6">
    <source>
        <dbReference type="EMBL" id="NUU04046.1"/>
    </source>
</evidence>
<dbReference type="Pfam" id="PF07681">
    <property type="entry name" value="DoxX"/>
    <property type="match status" value="1"/>
</dbReference>
<comment type="caution">
    <text evidence="6">The sequence shown here is derived from an EMBL/GenBank/DDBJ whole genome shotgun (WGS) entry which is preliminary data.</text>
</comment>
<keyword evidence="4 5" id="KW-0472">Membrane</keyword>
<evidence type="ECO:0000256" key="3">
    <source>
        <dbReference type="ARBA" id="ARBA00022989"/>
    </source>
</evidence>
<dbReference type="InterPro" id="IPR032808">
    <property type="entry name" value="DoxX"/>
</dbReference>
<evidence type="ECO:0000256" key="5">
    <source>
        <dbReference type="SAM" id="Phobius"/>
    </source>
</evidence>
<evidence type="ECO:0000256" key="2">
    <source>
        <dbReference type="ARBA" id="ARBA00022692"/>
    </source>
</evidence>
<sequence length="131" mass="13596">MLVRALPAALFILAGIRKILAYGGTVGYFGGLGLPLPGLVAPLVIAIEIVLPLLFIAGWRLREVGVVLALYTVATGLIAHQFWAAPDAQFGNQFNHFFKNIAIAGGFLPAALQASAQQRSARGAAGASEAA</sequence>
<gene>
    <name evidence="6" type="ORF">HNO84_20750</name>
</gene>